<dbReference type="GeneID" id="42799596"/>
<dbReference type="EMBL" id="JACHFY010000006">
    <property type="protein sequence ID" value="MBB5253636.1"/>
    <property type="molecule type" value="Genomic_DNA"/>
</dbReference>
<dbReference type="Pfam" id="PF13531">
    <property type="entry name" value="SBP_bac_11"/>
    <property type="match status" value="1"/>
</dbReference>
<dbReference type="OrthoDB" id="41324at2157"/>
<evidence type="ECO:0000313" key="3">
    <source>
        <dbReference type="Proteomes" id="UP000427373"/>
    </source>
</evidence>
<proteinExistence type="predicted"/>
<reference evidence="1 4" key="2">
    <citation type="submission" date="2020-08" db="EMBL/GenBank/DDBJ databases">
        <title>Genomic Encyclopedia of Type Strains, Phase IV (KMG-IV): sequencing the most valuable type-strain genomes for metagenomic binning, comparative biology and taxonomic classification.</title>
        <authorList>
            <person name="Goeker M."/>
        </authorList>
    </citation>
    <scope>NUCLEOTIDE SEQUENCE [LARGE SCALE GENOMIC DNA]</scope>
    <source>
        <strain evidence="1 4">DSM 12421</strain>
    </source>
</reference>
<dbReference type="Proteomes" id="UP000427373">
    <property type="component" value="Chromosome"/>
</dbReference>
<gene>
    <name evidence="2" type="ORF">D1869_00050</name>
    <name evidence="1" type="ORF">HNQ62_001406</name>
</gene>
<reference evidence="2 3" key="1">
    <citation type="submission" date="2019-10" db="EMBL/GenBank/DDBJ databases">
        <title>Genome Sequences from Six Type Strain Members of the Archaeal Family Sulfolobaceae: Acidianus ambivalens, Acidianus infernus, Metallosphaera prunae, Stygiolobus azoricus, Sulfolobus metallicus, and Sulfurisphaera ohwakuensis.</title>
        <authorList>
            <person name="Counts J.A."/>
            <person name="Kelly R.M."/>
        </authorList>
    </citation>
    <scope>NUCLEOTIDE SEQUENCE [LARGE SCALE GENOMIC DNA]</scope>
    <source>
        <strain evidence="2 3">TA-1</strain>
    </source>
</reference>
<accession>A0A650CD66</accession>
<sequence>MELTLSNFDVLEDFWGNTDGIKMSFSGNQWFVVPDLIALLNKKGFTVYIETIPPGIVRKRAEGENLKVGNLEITFKPEIVSLPPSLLEGLKVKKMKEYVENELAIVYSSKVNDWCDLKGKKVAIPNPEIEGIGVLFKQLYEEYCGNYEEFASSAYLTKVHHREIPYMLSKGLIEAGVVWKTEATYWKFNYVVPNFNKKGRLAFALLSNGSEIAEVLFDYLFSLDVKTIYEKYGFKWIST</sequence>
<name>A0A650CD66_SULOH</name>
<evidence type="ECO:0000313" key="4">
    <source>
        <dbReference type="Proteomes" id="UP000582213"/>
    </source>
</evidence>
<evidence type="ECO:0000313" key="2">
    <source>
        <dbReference type="EMBL" id="QGR15773.1"/>
    </source>
</evidence>
<protein>
    <submittedName>
        <fullName evidence="2">ABC transporter substrate-binding protein</fullName>
    </submittedName>
</protein>
<dbReference type="Gene3D" id="3.40.190.10">
    <property type="entry name" value="Periplasmic binding protein-like II"/>
    <property type="match status" value="2"/>
</dbReference>
<keyword evidence="3" id="KW-1185">Reference proteome</keyword>
<organism evidence="2 3">
    <name type="scientific">Sulfurisphaera ohwakuensis</name>
    <dbReference type="NCBI Taxonomy" id="69656"/>
    <lineage>
        <taxon>Archaea</taxon>
        <taxon>Thermoproteota</taxon>
        <taxon>Thermoprotei</taxon>
        <taxon>Sulfolobales</taxon>
        <taxon>Sulfolobaceae</taxon>
        <taxon>Sulfurisphaera</taxon>
    </lineage>
</organism>
<dbReference type="AlphaFoldDB" id="A0A650CD66"/>
<dbReference type="EMBL" id="CP045484">
    <property type="protein sequence ID" value="QGR15773.1"/>
    <property type="molecule type" value="Genomic_DNA"/>
</dbReference>
<dbReference type="RefSeq" id="WP_156013353.1">
    <property type="nucleotide sequence ID" value="NZ_CP045484.1"/>
</dbReference>
<dbReference type="Proteomes" id="UP000582213">
    <property type="component" value="Unassembled WGS sequence"/>
</dbReference>
<evidence type="ECO:0000313" key="1">
    <source>
        <dbReference type="EMBL" id="MBB5253636.1"/>
    </source>
</evidence>
<dbReference type="SUPFAM" id="SSF53850">
    <property type="entry name" value="Periplasmic binding protein-like II"/>
    <property type="match status" value="1"/>
</dbReference>
<dbReference type="KEGG" id="soh:D1869_00050"/>